<organism evidence="2 3">
    <name type="scientific">Clostridium perfringens</name>
    <dbReference type="NCBI Taxonomy" id="1502"/>
    <lineage>
        <taxon>Bacteria</taxon>
        <taxon>Bacillati</taxon>
        <taxon>Bacillota</taxon>
        <taxon>Clostridia</taxon>
        <taxon>Eubacteriales</taxon>
        <taxon>Clostridiaceae</taxon>
        <taxon>Clostridium</taxon>
    </lineage>
</organism>
<feature type="non-terminal residue" evidence="2">
    <location>
        <position position="1"/>
    </location>
</feature>
<reference evidence="2 3" key="1">
    <citation type="submission" date="2016-01" db="EMBL/GenBank/DDBJ databases">
        <authorList>
            <person name="Oliw E.H."/>
        </authorList>
    </citation>
    <scope>NUCLEOTIDE SEQUENCE [LARGE SCALE GENOMIC DNA]</scope>
    <source>
        <strain evidence="2 3">MJR7757A</strain>
    </source>
</reference>
<name>A0A133NF49_CLOPF</name>
<sequence length="56" mass="6853">DILFIMFVSFIKNYFDTRLFLFYYGFTFYKIVVKFWDNYIFKLIVRNSPDSKVGDG</sequence>
<feature type="transmembrane region" description="Helical" evidence="1">
    <location>
        <begin position="20"/>
        <end position="36"/>
    </location>
</feature>
<proteinExistence type="predicted"/>
<keyword evidence="1" id="KW-0812">Transmembrane</keyword>
<comment type="caution">
    <text evidence="2">The sequence shown here is derived from an EMBL/GenBank/DDBJ whole genome shotgun (WGS) entry which is preliminary data.</text>
</comment>
<evidence type="ECO:0000313" key="3">
    <source>
        <dbReference type="Proteomes" id="UP000070646"/>
    </source>
</evidence>
<accession>A0A133NF49</accession>
<dbReference type="EMBL" id="LRPU01000003">
    <property type="protein sequence ID" value="KXA14909.1"/>
    <property type="molecule type" value="Genomic_DNA"/>
</dbReference>
<keyword evidence="1" id="KW-0472">Membrane</keyword>
<dbReference type="Proteomes" id="UP000070646">
    <property type="component" value="Unassembled WGS sequence"/>
</dbReference>
<dbReference type="PATRIC" id="fig|1502.174.peg.72"/>
<evidence type="ECO:0000256" key="1">
    <source>
        <dbReference type="SAM" id="Phobius"/>
    </source>
</evidence>
<protein>
    <submittedName>
        <fullName evidence="2">Uncharacterized protein</fullName>
    </submittedName>
</protein>
<dbReference type="AlphaFoldDB" id="A0A133NF49"/>
<evidence type="ECO:0000313" key="2">
    <source>
        <dbReference type="EMBL" id="KXA14909.1"/>
    </source>
</evidence>
<keyword evidence="1" id="KW-1133">Transmembrane helix</keyword>
<gene>
    <name evidence="2" type="ORF">HMPREF3222_00070</name>
</gene>